<comment type="subcellular location">
    <subcellularLocation>
        <location evidence="2">Nucleus</location>
    </subcellularLocation>
</comment>
<comment type="catalytic activity">
    <reaction evidence="1">
        <text>Thiol-dependent hydrolysis of ester, thioester, amide, peptide and isopeptide bonds formed by the C-terminal Gly of ubiquitin (a 76-residue protein attached to proteins as an intracellular targeting signal).</text>
        <dbReference type="EC" id="3.4.19.12"/>
    </reaction>
</comment>
<accession>A0A813Z3V3</accession>
<dbReference type="InterPro" id="IPR036045">
    <property type="entry name" value="Sec1-like_sf"/>
</dbReference>
<dbReference type="GO" id="GO:0008270">
    <property type="term" value="F:zinc ion binding"/>
    <property type="evidence" value="ECO:0007669"/>
    <property type="project" value="UniProtKB-KW"/>
</dbReference>
<dbReference type="FunFam" id="3.90.70.10:FF:000030">
    <property type="entry name" value="U4/U6.U5 tri-snRNP-associated protein 2"/>
    <property type="match status" value="1"/>
</dbReference>
<dbReference type="SUPFAM" id="SSF57850">
    <property type="entry name" value="RING/U-box"/>
    <property type="match status" value="1"/>
</dbReference>
<evidence type="ECO:0000313" key="7">
    <source>
        <dbReference type="EMBL" id="CAF0892919.1"/>
    </source>
</evidence>
<dbReference type="InterPro" id="IPR028889">
    <property type="entry name" value="USP"/>
</dbReference>
<dbReference type="PANTHER" id="PTHR21646">
    <property type="entry name" value="UBIQUITIN CARBOXYL-TERMINAL HYDROLASE"/>
    <property type="match status" value="1"/>
</dbReference>
<dbReference type="PROSITE" id="PS50235">
    <property type="entry name" value="USP_3"/>
    <property type="match status" value="1"/>
</dbReference>
<dbReference type="InterPro" id="IPR013083">
    <property type="entry name" value="Znf_RING/FYVE/PHD"/>
</dbReference>
<dbReference type="GO" id="GO:0016579">
    <property type="term" value="P:protein deubiquitination"/>
    <property type="evidence" value="ECO:0007669"/>
    <property type="project" value="InterPro"/>
</dbReference>
<dbReference type="Pfam" id="PF00995">
    <property type="entry name" value="Sec1"/>
    <property type="match status" value="1"/>
</dbReference>
<dbReference type="SUPFAM" id="SSF56815">
    <property type="entry name" value="Sec1/munc18-like (SM) proteins"/>
    <property type="match status" value="1"/>
</dbReference>
<dbReference type="InterPro" id="IPR001394">
    <property type="entry name" value="Peptidase_C19_UCH"/>
</dbReference>
<evidence type="ECO:0000256" key="4">
    <source>
        <dbReference type="ARBA" id="ARBA00012759"/>
    </source>
</evidence>
<dbReference type="InterPro" id="IPR038765">
    <property type="entry name" value="Papain-like_cys_pep_sf"/>
</dbReference>
<comment type="similarity">
    <text evidence="3">Belongs to the STXBP/unc-18/SEC1 family.</text>
</comment>
<dbReference type="CDD" id="cd02669">
    <property type="entry name" value="Peptidase_C19M"/>
    <property type="match status" value="1"/>
</dbReference>
<dbReference type="GO" id="GO:0016192">
    <property type="term" value="P:vesicle-mediated transport"/>
    <property type="evidence" value="ECO:0007669"/>
    <property type="project" value="InterPro"/>
</dbReference>
<dbReference type="EMBL" id="CAJNOU010000158">
    <property type="protein sequence ID" value="CAF0892919.1"/>
    <property type="molecule type" value="Genomic_DNA"/>
</dbReference>
<dbReference type="Gene3D" id="3.30.40.10">
    <property type="entry name" value="Zinc/RING finger domain, C3HC4 (zinc finger)"/>
    <property type="match status" value="1"/>
</dbReference>
<dbReference type="InterPro" id="IPR050185">
    <property type="entry name" value="Ub_carboxyl-term_hydrolase"/>
</dbReference>
<evidence type="ECO:0000256" key="2">
    <source>
        <dbReference type="ARBA" id="ARBA00004123"/>
    </source>
</evidence>
<gene>
    <name evidence="7" type="ORF">SEV965_LOCUS5231</name>
</gene>
<sequence>MSTKTGNVPLKQDFSHLKTGRINLTILRDSILQQIKRCMNQFQTEKSNLPKQFTKDKCVIIDDDIKNLLGHIQALNELGANDIRIFKERQHDTSDYKITLFIVRPKPIYMEIIANMIRDEMNKLTQLKTKEIILKQYGIIFVPRQSRVCEEKLKEKGVLGDIIIDELNLDFLPIDTDLLSMESYDCFRDLYLNKDTTPIFNLAHGLITLQQLYGIIPNVFVKGDKAKQCYDSMMRMQREVPDNEKKVPTQIENLILIDRSIDLITPMMIPATYEALLDETFGRGQKSCAYTHSVEVEHHVFINLHSLQFFCLPDNYEIIDSSLDDIKYVLNPTYSKEQIEQLDKNEKMVRAYDGTLYLPGIVGLNNIKANDYCNVILQALINVGPLRDYFLQEDNYADIRVAPGDIMINLVKRFGELVRKLWNPRNFKAHVSPHEMLQAVVKCSKKRFQITQQGDPVEFLAWLLNSLHLTLNGTKNSNSSIIYKAFQGKMKVYTRKIPPIDLSEDEKRKLLAIEEYREYDEEIPYLFLSVDLPPPPLFRDEFKESIIPQVPLFQILTKFDGQTAQEHKTYKDNFLKRYEIRKLPPYLILCFRRFTKNTFYLEKNPTIVNFPIKNVDLRELLPEYRIEPSALIESPSTTYDLISNVVHDGEPGKGTYRVHILHKGSGTWYELQDLHVVDVLPQMITLSESYLQIWERRDVSQLFTKT</sequence>
<name>A0A813Z3V3_9BILA</name>
<dbReference type="GO" id="GO:0000245">
    <property type="term" value="P:spliceosomal complex assembly"/>
    <property type="evidence" value="ECO:0007669"/>
    <property type="project" value="InterPro"/>
</dbReference>
<evidence type="ECO:0000313" key="8">
    <source>
        <dbReference type="Proteomes" id="UP000663889"/>
    </source>
</evidence>
<dbReference type="InterPro" id="IPR001619">
    <property type="entry name" value="Sec1-like"/>
</dbReference>
<proteinExistence type="inferred from homology"/>
<evidence type="ECO:0000256" key="1">
    <source>
        <dbReference type="ARBA" id="ARBA00000707"/>
    </source>
</evidence>
<dbReference type="EC" id="3.4.19.12" evidence="4"/>
<evidence type="ECO:0000259" key="6">
    <source>
        <dbReference type="PROSITE" id="PS50235"/>
    </source>
</evidence>
<dbReference type="InterPro" id="IPR033809">
    <property type="entry name" value="USP39"/>
</dbReference>
<dbReference type="InterPro" id="IPR027482">
    <property type="entry name" value="Sec1-like_dom2"/>
</dbReference>
<dbReference type="Gene3D" id="3.40.50.1910">
    <property type="match status" value="1"/>
</dbReference>
<reference evidence="7" key="1">
    <citation type="submission" date="2021-02" db="EMBL/GenBank/DDBJ databases">
        <authorList>
            <person name="Nowell W R."/>
        </authorList>
    </citation>
    <scope>NUCLEOTIDE SEQUENCE</scope>
</reference>
<evidence type="ECO:0000256" key="3">
    <source>
        <dbReference type="ARBA" id="ARBA00009884"/>
    </source>
</evidence>
<keyword evidence="5" id="KW-0539">Nucleus</keyword>
<dbReference type="Proteomes" id="UP000663889">
    <property type="component" value="Unassembled WGS sequence"/>
</dbReference>
<dbReference type="GO" id="GO:0004843">
    <property type="term" value="F:cysteine-type deubiquitinase activity"/>
    <property type="evidence" value="ECO:0007669"/>
    <property type="project" value="UniProtKB-EC"/>
</dbReference>
<dbReference type="Pfam" id="PF00443">
    <property type="entry name" value="UCH"/>
    <property type="match status" value="1"/>
</dbReference>
<comment type="caution">
    <text evidence="7">The sequence shown here is derived from an EMBL/GenBank/DDBJ whole genome shotgun (WGS) entry which is preliminary data.</text>
</comment>
<dbReference type="InterPro" id="IPR043154">
    <property type="entry name" value="Sec-1-like_dom1"/>
</dbReference>
<dbReference type="Gene3D" id="3.90.70.10">
    <property type="entry name" value="Cysteine proteinases"/>
    <property type="match status" value="1"/>
</dbReference>
<dbReference type="PANTHER" id="PTHR21646:SF16">
    <property type="entry name" value="U4_U6.U5 TRI-SNRNP-ASSOCIATED PROTEIN 2"/>
    <property type="match status" value="1"/>
</dbReference>
<dbReference type="Gene3D" id="3.40.50.2060">
    <property type="match status" value="1"/>
</dbReference>
<dbReference type="AlphaFoldDB" id="A0A813Z3V3"/>
<dbReference type="GO" id="GO:0005681">
    <property type="term" value="C:spliceosomal complex"/>
    <property type="evidence" value="ECO:0007669"/>
    <property type="project" value="UniProtKB-KW"/>
</dbReference>
<evidence type="ECO:0000256" key="5">
    <source>
        <dbReference type="ARBA" id="ARBA00023242"/>
    </source>
</evidence>
<dbReference type="SUPFAM" id="SSF54001">
    <property type="entry name" value="Cysteine proteinases"/>
    <property type="match status" value="1"/>
</dbReference>
<protein>
    <recommendedName>
        <fullName evidence="4">ubiquitinyl hydrolase 1</fullName>
        <ecNumber evidence="4">3.4.19.12</ecNumber>
    </recommendedName>
</protein>
<organism evidence="7 8">
    <name type="scientific">Rotaria sordida</name>
    <dbReference type="NCBI Taxonomy" id="392033"/>
    <lineage>
        <taxon>Eukaryota</taxon>
        <taxon>Metazoa</taxon>
        <taxon>Spiralia</taxon>
        <taxon>Gnathifera</taxon>
        <taxon>Rotifera</taxon>
        <taxon>Eurotatoria</taxon>
        <taxon>Bdelloidea</taxon>
        <taxon>Philodinida</taxon>
        <taxon>Philodinidae</taxon>
        <taxon>Rotaria</taxon>
    </lineage>
</organism>
<feature type="domain" description="USP" evidence="6">
    <location>
        <begin position="362"/>
        <end position="697"/>
    </location>
</feature>